<evidence type="ECO:0008006" key="3">
    <source>
        <dbReference type="Google" id="ProtNLM"/>
    </source>
</evidence>
<keyword evidence="1" id="KW-0614">Plasmid</keyword>
<proteinExistence type="predicted"/>
<dbReference type="AlphaFoldDB" id="A0A6C0Y6S1"/>
<sequence length="146" mass="16232">MSIKNKINTVLLASLAFGLVSCQDQKKEKVSPEVFHHYSDPGETIEPSVKDIVSELQAPVEEYRKLTPVLDAEFEENMRRKTELLEQSNANLENSSTTHYAENDANINTHDNVTTKSDNKTGLTELDAVEQAIQAATPALDDNTEN</sequence>
<reference evidence="1 2" key="1">
    <citation type="submission" date="2019-09" db="EMBL/GenBank/DDBJ databases">
        <title>Non-baumannii Acinetobacter spp. carrying blaNDM-1 isolated in China.</title>
        <authorList>
            <person name="Cui C."/>
            <person name="Chen C."/>
            <person name="Sun J."/>
            <person name="Liu Y."/>
        </authorList>
    </citation>
    <scope>NUCLEOTIDE SEQUENCE [LARGE SCALE GENOMIC DNA]</scope>
    <source>
        <strain evidence="1 2">B18</strain>
        <plasmid evidence="2">pb18-1</plasmid>
    </source>
</reference>
<evidence type="ECO:0000313" key="1">
    <source>
        <dbReference type="EMBL" id="QIC71809.1"/>
    </source>
</evidence>
<protein>
    <recommendedName>
        <fullName evidence="3">Lipoprotein</fullName>
    </recommendedName>
</protein>
<dbReference type="EMBL" id="CP044456">
    <property type="protein sequence ID" value="QIC71809.1"/>
    <property type="molecule type" value="Genomic_DNA"/>
</dbReference>
<dbReference type="RefSeq" id="WP_163146469.1">
    <property type="nucleotide sequence ID" value="NZ_CP044456.1"/>
</dbReference>
<name>A0A6C0Y6S1_9GAMM</name>
<dbReference type="PROSITE" id="PS51257">
    <property type="entry name" value="PROKAR_LIPOPROTEIN"/>
    <property type="match status" value="1"/>
</dbReference>
<evidence type="ECO:0000313" key="2">
    <source>
        <dbReference type="Proteomes" id="UP000503440"/>
    </source>
</evidence>
<geneLocation type="plasmid" evidence="2">
    <name>pb18-1</name>
</geneLocation>
<dbReference type="Proteomes" id="UP000503440">
    <property type="component" value="Plasmid pB18-1"/>
</dbReference>
<organism evidence="1 2">
    <name type="scientific">Acinetobacter indicus</name>
    <dbReference type="NCBI Taxonomy" id="756892"/>
    <lineage>
        <taxon>Bacteria</taxon>
        <taxon>Pseudomonadati</taxon>
        <taxon>Pseudomonadota</taxon>
        <taxon>Gammaproteobacteria</taxon>
        <taxon>Moraxellales</taxon>
        <taxon>Moraxellaceae</taxon>
        <taxon>Acinetobacter</taxon>
    </lineage>
</organism>
<accession>A0A6C0Y6S1</accession>
<gene>
    <name evidence="1" type="ORF">FSC09_15565</name>
</gene>